<keyword evidence="3" id="KW-0805">Transcription regulation</keyword>
<dbReference type="PANTHER" id="PTHR31221">
    <property type="entry name" value="WRKY TRANSCRIPTION FACTOR PROTEIN 1-RELATED"/>
    <property type="match status" value="1"/>
</dbReference>
<dbReference type="InterPro" id="IPR044810">
    <property type="entry name" value="WRKY_plant"/>
</dbReference>
<dbReference type="EMBL" id="CM000884">
    <property type="protein sequence ID" value="PNT61277.1"/>
    <property type="molecule type" value="Genomic_DNA"/>
</dbReference>
<dbReference type="GO" id="GO:0003700">
    <property type="term" value="F:DNA-binding transcription factor activity"/>
    <property type="evidence" value="ECO:0000318"/>
    <property type="project" value="GO_Central"/>
</dbReference>
<dbReference type="Proteomes" id="UP000008810">
    <property type="component" value="Chromosome 5"/>
</dbReference>
<dbReference type="OrthoDB" id="1923003at2759"/>
<feature type="compositionally biased region" description="Low complexity" evidence="7">
    <location>
        <begin position="298"/>
        <end position="310"/>
    </location>
</feature>
<evidence type="ECO:0000256" key="5">
    <source>
        <dbReference type="ARBA" id="ARBA00023163"/>
    </source>
</evidence>
<dbReference type="PROSITE" id="PS50811">
    <property type="entry name" value="WRKY"/>
    <property type="match status" value="2"/>
</dbReference>
<keyword evidence="2" id="KW-0677">Repeat</keyword>
<gene>
    <name evidence="10" type="primary">LOC100836604</name>
    <name evidence="9" type="ORF">BRADI_5g13090v3</name>
</gene>
<feature type="region of interest" description="Disordered" evidence="7">
    <location>
        <begin position="74"/>
        <end position="137"/>
    </location>
</feature>
<name>A0A2K2CGY3_BRADI</name>
<dbReference type="FunFam" id="2.20.25.80:FF:000001">
    <property type="entry name" value="WRKY transcription factor 33"/>
    <property type="match status" value="1"/>
</dbReference>
<feature type="region of interest" description="Disordered" evidence="7">
    <location>
        <begin position="603"/>
        <end position="638"/>
    </location>
</feature>
<dbReference type="Gene3D" id="2.20.25.80">
    <property type="entry name" value="WRKY domain"/>
    <property type="match status" value="2"/>
</dbReference>
<reference evidence="9 10" key="1">
    <citation type="journal article" date="2010" name="Nature">
        <title>Genome sequencing and analysis of the model grass Brachypodium distachyon.</title>
        <authorList>
            <consortium name="International Brachypodium Initiative"/>
        </authorList>
    </citation>
    <scope>NUCLEOTIDE SEQUENCE [LARGE SCALE GENOMIC DNA]</scope>
    <source>
        <strain evidence="9 10">Bd21</strain>
    </source>
</reference>
<dbReference type="SMART" id="SM00774">
    <property type="entry name" value="WRKY"/>
    <property type="match status" value="2"/>
</dbReference>
<dbReference type="GeneID" id="100836604"/>
<dbReference type="GO" id="GO:0009737">
    <property type="term" value="P:response to abscisic acid"/>
    <property type="evidence" value="ECO:0007669"/>
    <property type="project" value="UniProtKB-ARBA"/>
</dbReference>
<reference evidence="9" key="2">
    <citation type="submission" date="2017-06" db="EMBL/GenBank/DDBJ databases">
        <title>WGS assembly of Brachypodium distachyon.</title>
        <authorList>
            <consortium name="The International Brachypodium Initiative"/>
            <person name="Lucas S."/>
            <person name="Harmon-Smith M."/>
            <person name="Lail K."/>
            <person name="Tice H."/>
            <person name="Grimwood J."/>
            <person name="Bruce D."/>
            <person name="Barry K."/>
            <person name="Shu S."/>
            <person name="Lindquist E."/>
            <person name="Wang M."/>
            <person name="Pitluck S."/>
            <person name="Vogel J.P."/>
            <person name="Garvin D.F."/>
            <person name="Mockler T.C."/>
            <person name="Schmutz J."/>
            <person name="Rokhsar D."/>
            <person name="Bevan M.W."/>
        </authorList>
    </citation>
    <scope>NUCLEOTIDE SEQUENCE</scope>
    <source>
        <strain evidence="9">Bd21</strain>
    </source>
</reference>
<sequence length="752" mass="80550">MVFVLKAFVEQLHAEMDGGHTHIAMAMEQWKQHPNPGPECLMPSFLTDQFPPDPLAEDGSGNEAGFEKHGLSVAVGSPQDEGKPAQLTPHFGGRMSGSSSSLSERMQARNGFSVPKLSMPFATPAGDDSEQSGVQPPIFTVPPGLSPASLLESPVFLSNAMGQASPTTGKLFMLGDADDNNPTRIEAPSIEDGPAAFSFKSLDLKSSRYIAEEMKETLPSNQHPSLPSRDVPVKTETNIQATQGANPLGNKVYFNGQELMKSSYHDSNKRNRLAPDTIVGRDSGSPPDHSQPAADSEANPATMATAATATPAEDGYSWRKYGQKQVKHSEYPRSYYKCTHQSCQVKKKVERSHEGHVTEIIYKGTHNHPKPAAQGRRLPGVPQVHPFGDMDIAADNNNNNDNNGNAGGATQQPNAEARPLWHGGGGMGVQDWRGGDGLEATSSPGELCDSSASMQVHDGTATRFGSPEGVDVTSAVSDEVDGDDRVRAHGSMSQGHNQGAADAGEGDELESKRRKLESCAIEMSTASRAVREPRVVIQTTSEVDILDDGYRWRKYGQKVVKGNPNPRSYYKCTHPGCSVRKHVERASHDLKSVITTYEGKHNHEVPAARNGGGHATSGSAAAQLAHARRPEPPSMAQDGLMMGRLGAPFGLPPRDPLGPMSNFPYSLGVGGYASSGSLPSLPMPAAVEGLKLPMLSPCSLHPLFRHRQAMDQTAAGSGFRVPKGEVKDESNNNSSASAYQQMMNRLPLGHRM</sequence>
<dbReference type="GO" id="GO:0000976">
    <property type="term" value="F:transcription cis-regulatory region binding"/>
    <property type="evidence" value="ECO:0000318"/>
    <property type="project" value="GO_Central"/>
</dbReference>
<dbReference type="ExpressionAtlas" id="A0A2K2CGY3">
    <property type="expression patterns" value="baseline"/>
</dbReference>
<evidence type="ECO:0000256" key="4">
    <source>
        <dbReference type="ARBA" id="ARBA00023125"/>
    </source>
</evidence>
<comment type="subcellular location">
    <subcellularLocation>
        <location evidence="1">Nucleus</location>
    </subcellularLocation>
</comment>
<dbReference type="InterPro" id="IPR036576">
    <property type="entry name" value="WRKY_dom_sf"/>
</dbReference>
<evidence type="ECO:0000313" key="9">
    <source>
        <dbReference type="EMBL" id="PNT61277.1"/>
    </source>
</evidence>
<evidence type="ECO:0000256" key="1">
    <source>
        <dbReference type="ARBA" id="ARBA00004123"/>
    </source>
</evidence>
<keyword evidence="4" id="KW-0238">DNA-binding</keyword>
<dbReference type="EnsemblPlants" id="PNT61277">
    <property type="protein sequence ID" value="PNT61277"/>
    <property type="gene ID" value="BRADI_5g13090v3"/>
</dbReference>
<keyword evidence="11" id="KW-1185">Reference proteome</keyword>
<feature type="domain" description="WRKY" evidence="8">
    <location>
        <begin position="541"/>
        <end position="606"/>
    </location>
</feature>
<feature type="region of interest" description="Disordered" evidence="7">
    <location>
        <begin position="485"/>
        <end position="514"/>
    </location>
</feature>
<reference evidence="10" key="3">
    <citation type="submission" date="2018-08" db="UniProtKB">
        <authorList>
            <consortium name="EnsemblPlants"/>
        </authorList>
    </citation>
    <scope>IDENTIFICATION</scope>
    <source>
        <strain evidence="10">cv. Bd21</strain>
    </source>
</reference>
<dbReference type="FunCoup" id="A0A2K2CGY3">
    <property type="interactions" value="910"/>
</dbReference>
<dbReference type="SUPFAM" id="SSF118290">
    <property type="entry name" value="WRKY DNA-binding domain"/>
    <property type="match status" value="2"/>
</dbReference>
<dbReference type="RefSeq" id="XP_014751041.1">
    <property type="nucleotide sequence ID" value="XM_014895555.2"/>
</dbReference>
<accession>A0A2K2CGY3</accession>
<evidence type="ECO:0000313" key="11">
    <source>
        <dbReference type="Proteomes" id="UP000008810"/>
    </source>
</evidence>
<protein>
    <recommendedName>
        <fullName evidence="8">WRKY domain-containing protein</fullName>
    </recommendedName>
</protein>
<dbReference type="FunFam" id="2.20.25.80:FF:000006">
    <property type="entry name" value="WRKY transcription factor"/>
    <property type="match status" value="1"/>
</dbReference>
<dbReference type="STRING" id="15368.A0A2K2CGY3"/>
<feature type="domain" description="WRKY" evidence="8">
    <location>
        <begin position="307"/>
        <end position="371"/>
    </location>
</feature>
<evidence type="ECO:0000256" key="7">
    <source>
        <dbReference type="SAM" id="MobiDB-lite"/>
    </source>
</evidence>
<dbReference type="InterPro" id="IPR003657">
    <property type="entry name" value="WRKY_dom"/>
</dbReference>
<evidence type="ECO:0000256" key="3">
    <source>
        <dbReference type="ARBA" id="ARBA00023015"/>
    </source>
</evidence>
<feature type="region of interest" description="Disordered" evidence="7">
    <location>
        <begin position="263"/>
        <end position="310"/>
    </location>
</feature>
<dbReference type="AlphaFoldDB" id="A0A2K2CGY3"/>
<evidence type="ECO:0000259" key="8">
    <source>
        <dbReference type="PROSITE" id="PS50811"/>
    </source>
</evidence>
<evidence type="ECO:0000313" key="10">
    <source>
        <dbReference type="EnsemblPlants" id="PNT61277"/>
    </source>
</evidence>
<keyword evidence="5" id="KW-0804">Transcription</keyword>
<organism evidence="9">
    <name type="scientific">Brachypodium distachyon</name>
    <name type="common">Purple false brome</name>
    <name type="synonym">Trachynia distachya</name>
    <dbReference type="NCBI Taxonomy" id="15368"/>
    <lineage>
        <taxon>Eukaryota</taxon>
        <taxon>Viridiplantae</taxon>
        <taxon>Streptophyta</taxon>
        <taxon>Embryophyta</taxon>
        <taxon>Tracheophyta</taxon>
        <taxon>Spermatophyta</taxon>
        <taxon>Magnoliopsida</taxon>
        <taxon>Liliopsida</taxon>
        <taxon>Poales</taxon>
        <taxon>Poaceae</taxon>
        <taxon>BOP clade</taxon>
        <taxon>Pooideae</taxon>
        <taxon>Stipodae</taxon>
        <taxon>Brachypodieae</taxon>
        <taxon>Brachypodium</taxon>
    </lineage>
</organism>
<feature type="region of interest" description="Disordered" evidence="7">
    <location>
        <begin position="395"/>
        <end position="425"/>
    </location>
</feature>
<evidence type="ECO:0000256" key="2">
    <source>
        <dbReference type="ARBA" id="ARBA00022737"/>
    </source>
</evidence>
<keyword evidence="6" id="KW-0539">Nucleus</keyword>
<proteinExistence type="predicted"/>
<dbReference type="Pfam" id="PF03106">
    <property type="entry name" value="WRKY"/>
    <property type="match status" value="2"/>
</dbReference>
<feature type="compositionally biased region" description="Low complexity" evidence="7">
    <location>
        <begin position="395"/>
        <end position="404"/>
    </location>
</feature>
<dbReference type="PANTHER" id="PTHR31221:SF298">
    <property type="entry name" value="OS04G0471700 PROTEIN"/>
    <property type="match status" value="1"/>
</dbReference>
<evidence type="ECO:0000256" key="6">
    <source>
        <dbReference type="ARBA" id="ARBA00023242"/>
    </source>
</evidence>
<dbReference type="GO" id="GO:0005634">
    <property type="term" value="C:nucleus"/>
    <property type="evidence" value="ECO:0000318"/>
    <property type="project" value="GO_Central"/>
</dbReference>
<dbReference type="Gramene" id="PNT61277">
    <property type="protein sequence ID" value="PNT61277"/>
    <property type="gene ID" value="BRADI_5g13090v3"/>
</dbReference>
<dbReference type="GO" id="GO:0006355">
    <property type="term" value="P:regulation of DNA-templated transcription"/>
    <property type="evidence" value="ECO:0000318"/>
    <property type="project" value="GO_Central"/>
</dbReference>